<dbReference type="EMBL" id="BDGG01000025">
    <property type="protein sequence ID" value="GAV09710.1"/>
    <property type="molecule type" value="Genomic_DNA"/>
</dbReference>
<evidence type="ECO:0000313" key="2">
    <source>
        <dbReference type="Proteomes" id="UP000186922"/>
    </source>
</evidence>
<sequence length="184" mass="21202">YPPLAEQTLPHPRNIYLQLRLTRFQRAFNDQLCFFLAVATAQSLGPQLDANWNAQTQTIHLHLHGQHVGLIRDINLHAQRFVCEACPQILLARRQLHRRQQYHCSVAQEMRFSHAAFTNPLISSQAYEELFNVRLPAPLKLQSSFVVFDFESVYPCLYSLATTKKYCHHHLPSKACSRLLCPGP</sequence>
<organism evidence="1 2">
    <name type="scientific">Ramazzottius varieornatus</name>
    <name type="common">Water bear</name>
    <name type="synonym">Tardigrade</name>
    <dbReference type="NCBI Taxonomy" id="947166"/>
    <lineage>
        <taxon>Eukaryota</taxon>
        <taxon>Metazoa</taxon>
        <taxon>Ecdysozoa</taxon>
        <taxon>Tardigrada</taxon>
        <taxon>Eutardigrada</taxon>
        <taxon>Parachela</taxon>
        <taxon>Hypsibioidea</taxon>
        <taxon>Ramazzottiidae</taxon>
        <taxon>Ramazzottius</taxon>
    </lineage>
</organism>
<name>A0A1D1W8L5_RAMVA</name>
<reference evidence="1 2" key="1">
    <citation type="journal article" date="2016" name="Nat. Commun.">
        <title>Extremotolerant tardigrade genome and improved radiotolerance of human cultured cells by tardigrade-unique protein.</title>
        <authorList>
            <person name="Hashimoto T."/>
            <person name="Horikawa D.D."/>
            <person name="Saito Y."/>
            <person name="Kuwahara H."/>
            <person name="Kozuka-Hata H."/>
            <person name="Shin-I T."/>
            <person name="Minakuchi Y."/>
            <person name="Ohishi K."/>
            <person name="Motoyama A."/>
            <person name="Aizu T."/>
            <person name="Enomoto A."/>
            <person name="Kondo K."/>
            <person name="Tanaka S."/>
            <person name="Hara Y."/>
            <person name="Koshikawa S."/>
            <person name="Sagara H."/>
            <person name="Miura T."/>
            <person name="Yokobori S."/>
            <person name="Miyagawa K."/>
            <person name="Suzuki Y."/>
            <person name="Kubo T."/>
            <person name="Oyama M."/>
            <person name="Kohara Y."/>
            <person name="Fujiyama A."/>
            <person name="Arakawa K."/>
            <person name="Katayama T."/>
            <person name="Toyoda A."/>
            <person name="Kunieda T."/>
        </authorList>
    </citation>
    <scope>NUCLEOTIDE SEQUENCE [LARGE SCALE GENOMIC DNA]</scope>
    <source>
        <strain evidence="1 2">YOKOZUNA-1</strain>
    </source>
</reference>
<keyword evidence="2" id="KW-1185">Reference proteome</keyword>
<dbReference type="AlphaFoldDB" id="A0A1D1W8L5"/>
<protein>
    <submittedName>
        <fullName evidence="1">Uncharacterized protein</fullName>
    </submittedName>
</protein>
<comment type="caution">
    <text evidence="1">The sequence shown here is derived from an EMBL/GenBank/DDBJ whole genome shotgun (WGS) entry which is preliminary data.</text>
</comment>
<evidence type="ECO:0000313" key="1">
    <source>
        <dbReference type="EMBL" id="GAV09710.1"/>
    </source>
</evidence>
<dbReference type="Proteomes" id="UP000186922">
    <property type="component" value="Unassembled WGS sequence"/>
</dbReference>
<feature type="non-terminal residue" evidence="1">
    <location>
        <position position="1"/>
    </location>
</feature>
<accession>A0A1D1W8L5</accession>
<gene>
    <name evidence="1" type="primary">RvY_19203-1</name>
    <name evidence="1" type="synonym">RvY_19203.1</name>
    <name evidence="1" type="ORF">RvY_19203</name>
</gene>
<proteinExistence type="predicted"/>